<comment type="caution">
    <text evidence="9">The sequence shown here is derived from an EMBL/GenBank/DDBJ whole genome shotgun (WGS) entry which is preliminary data.</text>
</comment>
<feature type="domain" description="Tyrosinase copper-binding" evidence="8">
    <location>
        <begin position="28"/>
        <end position="39"/>
    </location>
</feature>
<dbReference type="InterPro" id="IPR008922">
    <property type="entry name" value="Di-copper_centre_dom_sf"/>
</dbReference>
<evidence type="ECO:0000259" key="8">
    <source>
        <dbReference type="PROSITE" id="PS00498"/>
    </source>
</evidence>
<dbReference type="Gene3D" id="1.10.1280.10">
    <property type="entry name" value="Di-copper center containing domain from catechol oxidase"/>
    <property type="match status" value="1"/>
</dbReference>
<evidence type="ECO:0000256" key="4">
    <source>
        <dbReference type="ARBA" id="ARBA00023008"/>
    </source>
</evidence>
<keyword evidence="3" id="KW-0479">Metal-binding</keyword>
<protein>
    <recommendedName>
        <fullName evidence="2">tyrosinase</fullName>
        <ecNumber evidence="2">1.14.18.1</ecNumber>
    </recommendedName>
</protein>
<keyword evidence="10" id="KW-1185">Reference proteome</keyword>
<accession>A0A397USE7</accession>
<dbReference type="PANTHER" id="PTHR11474:SF76">
    <property type="entry name" value="SHKT DOMAIN-CONTAINING PROTEIN"/>
    <property type="match status" value="1"/>
</dbReference>
<evidence type="ECO:0000313" key="9">
    <source>
        <dbReference type="EMBL" id="RIB12712.1"/>
    </source>
</evidence>
<dbReference type="Pfam" id="PF00264">
    <property type="entry name" value="Tyrosinase"/>
    <property type="match status" value="1"/>
</dbReference>
<dbReference type="STRING" id="44941.A0A397USE7"/>
<keyword evidence="4" id="KW-0186">Copper</keyword>
<dbReference type="Proteomes" id="UP000266673">
    <property type="component" value="Unassembled WGS sequence"/>
</dbReference>
<name>A0A397USE7_9GLOM</name>
<comment type="catalytic activity">
    <reaction evidence="6">
        <text>2 L-dopa + O2 = 2 L-dopaquinone + 2 H2O</text>
        <dbReference type="Rhea" id="RHEA:34287"/>
        <dbReference type="ChEBI" id="CHEBI:15377"/>
        <dbReference type="ChEBI" id="CHEBI:15379"/>
        <dbReference type="ChEBI" id="CHEBI:57504"/>
        <dbReference type="ChEBI" id="CHEBI:57924"/>
        <dbReference type="EC" id="1.14.18.1"/>
    </reaction>
</comment>
<evidence type="ECO:0000256" key="3">
    <source>
        <dbReference type="ARBA" id="ARBA00022723"/>
    </source>
</evidence>
<dbReference type="InterPro" id="IPR002227">
    <property type="entry name" value="Tyrosinase_Cu-bd"/>
</dbReference>
<dbReference type="AlphaFoldDB" id="A0A397USE7"/>
<dbReference type="EC" id="1.14.18.1" evidence="2"/>
<dbReference type="OrthoDB" id="2442539at2759"/>
<gene>
    <name evidence="9" type="ORF">C2G38_1976203</name>
</gene>
<evidence type="ECO:0000256" key="7">
    <source>
        <dbReference type="ARBA" id="ARBA00048881"/>
    </source>
</evidence>
<keyword evidence="5" id="KW-0470">Melanin biosynthesis</keyword>
<dbReference type="PROSITE" id="PS00498">
    <property type="entry name" value="TYROSINASE_2"/>
    <property type="match status" value="1"/>
</dbReference>
<dbReference type="EMBL" id="QKWP01000997">
    <property type="protein sequence ID" value="RIB12712.1"/>
    <property type="molecule type" value="Genomic_DNA"/>
</dbReference>
<dbReference type="PANTHER" id="PTHR11474">
    <property type="entry name" value="TYROSINASE FAMILY MEMBER"/>
    <property type="match status" value="1"/>
</dbReference>
<evidence type="ECO:0000256" key="2">
    <source>
        <dbReference type="ARBA" id="ARBA00011906"/>
    </source>
</evidence>
<comment type="catalytic activity">
    <reaction evidence="7">
        <text>L-tyrosine + O2 = L-dopaquinone + H2O</text>
        <dbReference type="Rhea" id="RHEA:18117"/>
        <dbReference type="ChEBI" id="CHEBI:15377"/>
        <dbReference type="ChEBI" id="CHEBI:15379"/>
        <dbReference type="ChEBI" id="CHEBI:57924"/>
        <dbReference type="ChEBI" id="CHEBI:58315"/>
        <dbReference type="EC" id="1.14.18.1"/>
    </reaction>
</comment>
<evidence type="ECO:0000256" key="1">
    <source>
        <dbReference type="ARBA" id="ARBA00009928"/>
    </source>
</evidence>
<organism evidence="9 10">
    <name type="scientific">Gigaspora rosea</name>
    <dbReference type="NCBI Taxonomy" id="44941"/>
    <lineage>
        <taxon>Eukaryota</taxon>
        <taxon>Fungi</taxon>
        <taxon>Fungi incertae sedis</taxon>
        <taxon>Mucoromycota</taxon>
        <taxon>Glomeromycotina</taxon>
        <taxon>Glomeromycetes</taxon>
        <taxon>Diversisporales</taxon>
        <taxon>Gigasporaceae</taxon>
        <taxon>Gigaspora</taxon>
    </lineage>
</organism>
<sequence length="110" mass="12617">IEIVHNSVHCSLGRKGGHMRKSDIAAFDPIFFLHHCNLDRLTAIWQAINPNAWIEDSDKATFTEGTFTEQPHKKLTGSTPLTPFRKSETEFWTSDGVRYVFNLMSIFFIC</sequence>
<dbReference type="GO" id="GO:0042438">
    <property type="term" value="P:melanin biosynthetic process"/>
    <property type="evidence" value="ECO:0007669"/>
    <property type="project" value="UniProtKB-KW"/>
</dbReference>
<evidence type="ECO:0000313" key="10">
    <source>
        <dbReference type="Proteomes" id="UP000266673"/>
    </source>
</evidence>
<dbReference type="GO" id="GO:0004503">
    <property type="term" value="F:tyrosinase activity"/>
    <property type="evidence" value="ECO:0007669"/>
    <property type="project" value="UniProtKB-EC"/>
</dbReference>
<dbReference type="InterPro" id="IPR050316">
    <property type="entry name" value="Tyrosinase/Hemocyanin"/>
</dbReference>
<comment type="similarity">
    <text evidence="1">Belongs to the tyrosinase family.</text>
</comment>
<feature type="non-terminal residue" evidence="9">
    <location>
        <position position="1"/>
    </location>
</feature>
<dbReference type="SUPFAM" id="SSF48056">
    <property type="entry name" value="Di-copper centre-containing domain"/>
    <property type="match status" value="1"/>
</dbReference>
<proteinExistence type="inferred from homology"/>
<reference evidence="9 10" key="1">
    <citation type="submission" date="2018-06" db="EMBL/GenBank/DDBJ databases">
        <title>Comparative genomics reveals the genomic features of Rhizophagus irregularis, R. cerebriforme, R. diaphanum and Gigaspora rosea, and their symbiotic lifestyle signature.</title>
        <authorList>
            <person name="Morin E."/>
            <person name="San Clemente H."/>
            <person name="Chen E.C.H."/>
            <person name="De La Providencia I."/>
            <person name="Hainaut M."/>
            <person name="Kuo A."/>
            <person name="Kohler A."/>
            <person name="Murat C."/>
            <person name="Tang N."/>
            <person name="Roy S."/>
            <person name="Loubradou J."/>
            <person name="Henrissat B."/>
            <person name="Grigoriev I.V."/>
            <person name="Corradi N."/>
            <person name="Roux C."/>
            <person name="Martin F.M."/>
        </authorList>
    </citation>
    <scope>NUCLEOTIDE SEQUENCE [LARGE SCALE GENOMIC DNA]</scope>
    <source>
        <strain evidence="9 10">DAOM 194757</strain>
    </source>
</reference>
<evidence type="ECO:0000256" key="6">
    <source>
        <dbReference type="ARBA" id="ARBA00048233"/>
    </source>
</evidence>
<dbReference type="GO" id="GO:0046872">
    <property type="term" value="F:metal ion binding"/>
    <property type="evidence" value="ECO:0007669"/>
    <property type="project" value="UniProtKB-KW"/>
</dbReference>
<evidence type="ECO:0000256" key="5">
    <source>
        <dbReference type="ARBA" id="ARBA00023101"/>
    </source>
</evidence>